<dbReference type="PANTHER" id="PTHR11592">
    <property type="entry name" value="GLUTATHIONE PEROXIDASE"/>
    <property type="match status" value="1"/>
</dbReference>
<evidence type="ECO:0000256" key="1">
    <source>
        <dbReference type="ARBA" id="ARBA00006926"/>
    </source>
</evidence>
<proteinExistence type="inferred from homology"/>
<dbReference type="Proteomes" id="UP000816034">
    <property type="component" value="Unassembled WGS sequence"/>
</dbReference>
<keyword evidence="5" id="KW-1185">Reference proteome</keyword>
<comment type="caution">
    <text evidence="4">The sequence shown here is derived from an EMBL/GenBank/DDBJ whole genome shotgun (WGS) entry which is preliminary data.</text>
</comment>
<dbReference type="GO" id="GO:0006979">
    <property type="term" value="P:response to oxidative stress"/>
    <property type="evidence" value="ECO:0007669"/>
    <property type="project" value="InterPro"/>
</dbReference>
<keyword evidence="3" id="KW-0560">Oxidoreductase</keyword>
<dbReference type="RefSeq" id="XP_044553005.1">
    <property type="nucleotide sequence ID" value="XM_044690398.1"/>
</dbReference>
<accession>A0AA88GZ20</accession>
<name>A0AA88GZ20_NAELO</name>
<evidence type="ECO:0000313" key="4">
    <source>
        <dbReference type="EMBL" id="KAG2389013.1"/>
    </source>
</evidence>
<dbReference type="GeneID" id="68106866"/>
<evidence type="ECO:0000313" key="5">
    <source>
        <dbReference type="Proteomes" id="UP000816034"/>
    </source>
</evidence>
<sequence>MNEDSKTHKMNIQKQGIQWIKMNSKIRASMIKSPLNSTFRCFSTSSKFNALSVSSFYDLKAKDIDGKIIDFSTFKKKVCLVVNINEDELIRMSKLGHMTHPTEYKQLMELRLLNEKYGKKDLSILAFPTCEKEVTHEHSPPQYNVNSIVKDPKQAEQDIKQAIHDTFKVMAPIHLNNSHQENEVFAFLKEKAEELEKKIARHPELLEGEDISVIQMFTKFLVNRRGQVVARFGKDVEPEQMQVWIEQLLAEKV</sequence>
<protein>
    <submittedName>
        <fullName evidence="4">Uncharacterized protein</fullName>
    </submittedName>
</protein>
<evidence type="ECO:0000256" key="2">
    <source>
        <dbReference type="ARBA" id="ARBA00022559"/>
    </source>
</evidence>
<keyword evidence="2" id="KW-0575">Peroxidase</keyword>
<dbReference type="EMBL" id="PYSW02000008">
    <property type="protein sequence ID" value="KAG2389013.1"/>
    <property type="molecule type" value="Genomic_DNA"/>
</dbReference>
<dbReference type="PANTHER" id="PTHR11592:SF78">
    <property type="entry name" value="GLUTATHIONE PEROXIDASE"/>
    <property type="match status" value="1"/>
</dbReference>
<dbReference type="AlphaFoldDB" id="A0AA88GZ20"/>
<dbReference type="GO" id="GO:0004601">
    <property type="term" value="F:peroxidase activity"/>
    <property type="evidence" value="ECO:0007669"/>
    <property type="project" value="UniProtKB-KW"/>
</dbReference>
<dbReference type="SUPFAM" id="SSF52833">
    <property type="entry name" value="Thioredoxin-like"/>
    <property type="match status" value="1"/>
</dbReference>
<reference evidence="4 5" key="1">
    <citation type="journal article" date="2018" name="BMC Genomics">
        <title>The genome of Naegleria lovaniensis, the basis for a comparative approach to unravel pathogenicity factors of the human pathogenic amoeba N. fowleri.</title>
        <authorList>
            <person name="Liechti N."/>
            <person name="Schurch N."/>
            <person name="Bruggmann R."/>
            <person name="Wittwer M."/>
        </authorList>
    </citation>
    <scope>NUCLEOTIDE SEQUENCE [LARGE SCALE GENOMIC DNA]</scope>
    <source>
        <strain evidence="4 5">ATCC 30569</strain>
    </source>
</reference>
<dbReference type="Pfam" id="PF00255">
    <property type="entry name" value="GSHPx"/>
    <property type="match status" value="1"/>
</dbReference>
<comment type="similarity">
    <text evidence="1">Belongs to the glutathione peroxidase family.</text>
</comment>
<dbReference type="InterPro" id="IPR000889">
    <property type="entry name" value="Glutathione_peroxidase"/>
</dbReference>
<dbReference type="InterPro" id="IPR036249">
    <property type="entry name" value="Thioredoxin-like_sf"/>
</dbReference>
<gene>
    <name evidence="4" type="ORF">C9374_014413</name>
</gene>
<evidence type="ECO:0000256" key="3">
    <source>
        <dbReference type="ARBA" id="ARBA00023002"/>
    </source>
</evidence>
<dbReference type="Gene3D" id="3.40.30.10">
    <property type="entry name" value="Glutaredoxin"/>
    <property type="match status" value="1"/>
</dbReference>
<dbReference type="PROSITE" id="PS51355">
    <property type="entry name" value="GLUTATHIONE_PEROXID_3"/>
    <property type="match status" value="1"/>
</dbReference>
<organism evidence="4 5">
    <name type="scientific">Naegleria lovaniensis</name>
    <name type="common">Amoeba</name>
    <dbReference type="NCBI Taxonomy" id="51637"/>
    <lineage>
        <taxon>Eukaryota</taxon>
        <taxon>Discoba</taxon>
        <taxon>Heterolobosea</taxon>
        <taxon>Tetramitia</taxon>
        <taxon>Eutetramitia</taxon>
        <taxon>Vahlkampfiidae</taxon>
        <taxon>Naegleria</taxon>
    </lineage>
</organism>